<keyword evidence="3" id="KW-0285">Flavoprotein</keyword>
<dbReference type="InterPro" id="IPR036188">
    <property type="entry name" value="FAD/NAD-bd_sf"/>
</dbReference>
<keyword evidence="6" id="KW-0560">Oxidoreductase</keyword>
<dbReference type="GO" id="GO:0046168">
    <property type="term" value="P:glycerol-3-phosphate catabolic process"/>
    <property type="evidence" value="ECO:0007669"/>
    <property type="project" value="TreeGrafter"/>
</dbReference>
<dbReference type="InterPro" id="IPR000447">
    <property type="entry name" value="G3P_DH_FAD-dep"/>
</dbReference>
<dbReference type="PROSITE" id="PS00978">
    <property type="entry name" value="FAD_G3PDH_2"/>
    <property type="match status" value="1"/>
</dbReference>
<keyword evidence="4" id="KW-0319">Glycerol metabolism</keyword>
<evidence type="ECO:0000256" key="2">
    <source>
        <dbReference type="ARBA" id="ARBA00007330"/>
    </source>
</evidence>
<feature type="domain" description="Alpha-glycerophosphate oxidase C-terminal" evidence="8">
    <location>
        <begin position="419"/>
        <end position="480"/>
    </location>
</feature>
<dbReference type="PANTHER" id="PTHR11985:SF35">
    <property type="entry name" value="ANAEROBIC GLYCEROL-3-PHOSPHATE DEHYDROGENASE SUBUNIT A"/>
    <property type="match status" value="1"/>
</dbReference>
<dbReference type="InterPro" id="IPR038299">
    <property type="entry name" value="DAO_C_sf"/>
</dbReference>
<proteinExistence type="inferred from homology"/>
<accession>Q2VBU5</accession>
<comment type="cofactor">
    <cofactor evidence="1">
        <name>FAD</name>
        <dbReference type="ChEBI" id="CHEBI:57692"/>
    </cofactor>
</comment>
<dbReference type="Gene3D" id="1.10.8.870">
    <property type="entry name" value="Alpha-glycerophosphate oxidase, cap domain"/>
    <property type="match status" value="1"/>
</dbReference>
<evidence type="ECO:0000256" key="5">
    <source>
        <dbReference type="ARBA" id="ARBA00022827"/>
    </source>
</evidence>
<dbReference type="Pfam" id="PF01266">
    <property type="entry name" value="DAO"/>
    <property type="match status" value="1"/>
</dbReference>
<dbReference type="EMBL" id="DQ272742">
    <property type="protein sequence ID" value="ABB86526.1"/>
    <property type="molecule type" value="Genomic_DNA"/>
</dbReference>
<protein>
    <submittedName>
        <fullName evidence="9">FAD-dependent glycerol-3-phosphate dehydrogenase subunit</fullName>
    </submittedName>
</protein>
<comment type="similarity">
    <text evidence="2">Belongs to the FAD-dependent glycerol-3-phosphate dehydrogenase family.</text>
</comment>
<evidence type="ECO:0000313" key="9">
    <source>
        <dbReference type="EMBL" id="ABB86526.1"/>
    </source>
</evidence>
<dbReference type="PRINTS" id="PR01001">
    <property type="entry name" value="FADG3PDH"/>
</dbReference>
<evidence type="ECO:0000256" key="6">
    <source>
        <dbReference type="ARBA" id="ARBA00023002"/>
    </source>
</evidence>
<reference evidence="9" key="1">
    <citation type="journal article" date="2005" name="Appl. Environ. Microbiol.">
        <title>Sequence and expression analyses of Cytophaga-like hydrolases in a Western arctic metagenomic library and the Sargasso Sea.</title>
        <authorList>
            <person name="Cottrell M.T."/>
            <person name="Yu L."/>
            <person name="Kirchman D.L."/>
        </authorList>
    </citation>
    <scope>NUCLEOTIDE SEQUENCE</scope>
</reference>
<organism evidence="9">
    <name type="scientific">uncultured Bacteroidetes bacterium 'SBI2-18 P41A3'</name>
    <dbReference type="NCBI Taxonomy" id="358068"/>
    <lineage>
        <taxon>Bacteria</taxon>
        <taxon>Pseudomonadati</taxon>
        <taxon>Bacteroidota</taxon>
        <taxon>environmental samples</taxon>
    </lineage>
</organism>
<dbReference type="Gene3D" id="3.30.9.10">
    <property type="entry name" value="D-Amino Acid Oxidase, subunit A, domain 2"/>
    <property type="match status" value="1"/>
</dbReference>
<dbReference type="InterPro" id="IPR031656">
    <property type="entry name" value="DAO_C"/>
</dbReference>
<evidence type="ECO:0000259" key="8">
    <source>
        <dbReference type="Pfam" id="PF16901"/>
    </source>
</evidence>
<dbReference type="GO" id="GO:0006071">
    <property type="term" value="P:glycerol metabolic process"/>
    <property type="evidence" value="ECO:0007669"/>
    <property type="project" value="UniProtKB-KW"/>
</dbReference>
<evidence type="ECO:0000259" key="7">
    <source>
        <dbReference type="Pfam" id="PF01266"/>
    </source>
</evidence>
<sequence length="500" mass="56096">KSTIKLNRSSNLKLLKINKLTFDFIIIGGGATGLGCALDASSRGYSVILLEKFDFCKGTSSKSTKLVHGGVRYLEKGQIGLVYEALKERAILKKNAPHLVKQVGFLIPAYNFFLKFYYFLGLKFYHFISGSLSFDKPKMVNKEAALKIVPNVNENLLKGGVVFFDGQFDDSRMGIDIALSADANKALLFNYMSVESLIKENSKIKGVVVEDTLSKDKFSINGANVINATGVFSKFIMNMDSLKFKAIIRPSQGIHLVIDKKFLNGNIGILVPKTSDGRVLFAVPWLGHVILGTTDTLVNEPSIDPIPSNNEIDFILYNAQKYMSLKPTRKDVKSVFVGLRPLVAKDLKSKSKDISRKHKIIISDTGLVSVIGGKWTTYRKMAEKVIDKSIDISGLDFKKSITSDLKISNGLKNIDYSKDSLSEKFYLSENLIIYYIRNEMAINLDDIMSRRSRCLFLDIKESVFIAPKVVDIMAKELSKNNDWKKDQLKQFYKLTKIYSI</sequence>
<keyword evidence="5" id="KW-0274">FAD</keyword>
<dbReference type="InterPro" id="IPR006076">
    <property type="entry name" value="FAD-dep_OxRdtase"/>
</dbReference>
<dbReference type="PANTHER" id="PTHR11985">
    <property type="entry name" value="GLYCEROL-3-PHOSPHATE DEHYDROGENASE"/>
    <property type="match status" value="1"/>
</dbReference>
<evidence type="ECO:0000256" key="3">
    <source>
        <dbReference type="ARBA" id="ARBA00022630"/>
    </source>
</evidence>
<name>Q2VBU5_9BACT</name>
<evidence type="ECO:0000256" key="4">
    <source>
        <dbReference type="ARBA" id="ARBA00022798"/>
    </source>
</evidence>
<dbReference type="Gene3D" id="3.50.50.60">
    <property type="entry name" value="FAD/NAD(P)-binding domain"/>
    <property type="match status" value="1"/>
</dbReference>
<dbReference type="Pfam" id="PF16901">
    <property type="entry name" value="DAO_C"/>
    <property type="match status" value="1"/>
</dbReference>
<dbReference type="SUPFAM" id="SSF51905">
    <property type="entry name" value="FAD/NAD(P)-binding domain"/>
    <property type="match status" value="1"/>
</dbReference>
<evidence type="ECO:0000256" key="1">
    <source>
        <dbReference type="ARBA" id="ARBA00001974"/>
    </source>
</evidence>
<dbReference type="GO" id="GO:0004368">
    <property type="term" value="F:glycerol-3-phosphate dehydrogenase (quinone) activity"/>
    <property type="evidence" value="ECO:0007669"/>
    <property type="project" value="InterPro"/>
</dbReference>
<feature type="non-terminal residue" evidence="9">
    <location>
        <position position="1"/>
    </location>
</feature>
<dbReference type="AlphaFoldDB" id="Q2VBU5"/>
<feature type="domain" description="FAD dependent oxidoreductase" evidence="7">
    <location>
        <begin position="23"/>
        <end position="346"/>
    </location>
</feature>